<name>W2RKP3_CYPE1</name>
<dbReference type="VEuPathDB" id="FungiDB:HMPREF1541_08581"/>
<gene>
    <name evidence="1" type="ORF">HMPREF1541_08581</name>
</gene>
<dbReference type="Gene3D" id="3.10.180.10">
    <property type="entry name" value="2,3-Dihydroxybiphenyl 1,2-Dioxygenase, domain 1"/>
    <property type="match status" value="1"/>
</dbReference>
<dbReference type="SUPFAM" id="SSF54593">
    <property type="entry name" value="Glyoxalase/Bleomycin resistance protein/Dihydroxybiphenyl dioxygenase"/>
    <property type="match status" value="1"/>
</dbReference>
<dbReference type="OrthoDB" id="3360610at2759"/>
<dbReference type="RefSeq" id="XP_008721122.1">
    <property type="nucleotide sequence ID" value="XM_008722900.1"/>
</dbReference>
<dbReference type="InterPro" id="IPR029068">
    <property type="entry name" value="Glyas_Bleomycin-R_OHBP_Dase"/>
</dbReference>
<dbReference type="AlphaFoldDB" id="W2RKP3"/>
<dbReference type="STRING" id="1220924.W2RKP3"/>
<protein>
    <submittedName>
        <fullName evidence="1">Uncharacterized protein</fullName>
    </submittedName>
</protein>
<dbReference type="InParanoid" id="W2RKP3"/>
<organism evidence="1 2">
    <name type="scientific">Cyphellophora europaea (strain CBS 101466)</name>
    <name type="common">Phialophora europaea</name>
    <dbReference type="NCBI Taxonomy" id="1220924"/>
    <lineage>
        <taxon>Eukaryota</taxon>
        <taxon>Fungi</taxon>
        <taxon>Dikarya</taxon>
        <taxon>Ascomycota</taxon>
        <taxon>Pezizomycotina</taxon>
        <taxon>Eurotiomycetes</taxon>
        <taxon>Chaetothyriomycetidae</taxon>
        <taxon>Chaetothyriales</taxon>
        <taxon>Cyphellophoraceae</taxon>
        <taxon>Cyphellophora</taxon>
    </lineage>
</organism>
<reference evidence="1 2" key="1">
    <citation type="submission" date="2013-03" db="EMBL/GenBank/DDBJ databases">
        <title>The Genome Sequence of Phialophora europaea CBS 101466.</title>
        <authorList>
            <consortium name="The Broad Institute Genomics Platform"/>
            <person name="Cuomo C."/>
            <person name="de Hoog S."/>
            <person name="Gorbushina A."/>
            <person name="Walker B."/>
            <person name="Young S.K."/>
            <person name="Zeng Q."/>
            <person name="Gargeya S."/>
            <person name="Fitzgerald M."/>
            <person name="Haas B."/>
            <person name="Abouelleil A."/>
            <person name="Allen A.W."/>
            <person name="Alvarado L."/>
            <person name="Arachchi H.M."/>
            <person name="Berlin A.M."/>
            <person name="Chapman S.B."/>
            <person name="Gainer-Dewar J."/>
            <person name="Goldberg J."/>
            <person name="Griggs A."/>
            <person name="Gujja S."/>
            <person name="Hansen M."/>
            <person name="Howarth C."/>
            <person name="Imamovic A."/>
            <person name="Ireland A."/>
            <person name="Larimer J."/>
            <person name="McCowan C."/>
            <person name="Murphy C."/>
            <person name="Pearson M."/>
            <person name="Poon T.W."/>
            <person name="Priest M."/>
            <person name="Roberts A."/>
            <person name="Saif S."/>
            <person name="Shea T."/>
            <person name="Sisk P."/>
            <person name="Sykes S."/>
            <person name="Wortman J."/>
            <person name="Nusbaum C."/>
            <person name="Birren B."/>
        </authorList>
    </citation>
    <scope>NUCLEOTIDE SEQUENCE [LARGE SCALE GENOMIC DNA]</scope>
    <source>
        <strain evidence="1 2">CBS 101466</strain>
    </source>
</reference>
<accession>W2RKP3</accession>
<dbReference type="GeneID" id="19975920"/>
<sequence>MMGHKWLDKKVYESVWGGGRHTMRSQVLNHRRDPTGFVVEPYADSDVVNKDTPMVRSGGTAAAIWGHPVPTVWH</sequence>
<dbReference type="EMBL" id="KB822725">
    <property type="protein sequence ID" value="ETN36304.1"/>
    <property type="molecule type" value="Genomic_DNA"/>
</dbReference>
<keyword evidence="2" id="KW-1185">Reference proteome</keyword>
<dbReference type="Proteomes" id="UP000030752">
    <property type="component" value="Unassembled WGS sequence"/>
</dbReference>
<evidence type="ECO:0000313" key="2">
    <source>
        <dbReference type="Proteomes" id="UP000030752"/>
    </source>
</evidence>
<evidence type="ECO:0000313" key="1">
    <source>
        <dbReference type="EMBL" id="ETN36304.1"/>
    </source>
</evidence>
<dbReference type="HOGENOM" id="CLU_2687771_0_0_1"/>
<proteinExistence type="predicted"/>